<feature type="signal peptide" evidence="9">
    <location>
        <begin position="1"/>
        <end position="19"/>
    </location>
</feature>
<accession>A0ABW7N6U8</accession>
<dbReference type="Gene3D" id="2.170.130.10">
    <property type="entry name" value="TonB-dependent receptor, plug domain"/>
    <property type="match status" value="1"/>
</dbReference>
<dbReference type="Gene3D" id="2.60.40.1120">
    <property type="entry name" value="Carboxypeptidase-like, regulatory domain"/>
    <property type="match status" value="1"/>
</dbReference>
<dbReference type="InterPro" id="IPR008969">
    <property type="entry name" value="CarboxyPept-like_regulatory"/>
</dbReference>
<feature type="chain" id="PRO_5046913677" evidence="9">
    <location>
        <begin position="20"/>
        <end position="776"/>
    </location>
</feature>
<dbReference type="InterPro" id="IPR012910">
    <property type="entry name" value="Plug_dom"/>
</dbReference>
<evidence type="ECO:0000256" key="8">
    <source>
        <dbReference type="PROSITE-ProRule" id="PRU01360"/>
    </source>
</evidence>
<dbReference type="InterPro" id="IPR036942">
    <property type="entry name" value="Beta-barrel_TonB_sf"/>
</dbReference>
<evidence type="ECO:0000313" key="11">
    <source>
        <dbReference type="EMBL" id="MFH6983258.1"/>
    </source>
</evidence>
<dbReference type="Pfam" id="PF07715">
    <property type="entry name" value="Plug"/>
    <property type="match status" value="1"/>
</dbReference>
<organism evidence="11 12">
    <name type="scientific">Marinoscillum luteum</name>
    <dbReference type="NCBI Taxonomy" id="861051"/>
    <lineage>
        <taxon>Bacteria</taxon>
        <taxon>Pseudomonadati</taxon>
        <taxon>Bacteroidota</taxon>
        <taxon>Cytophagia</taxon>
        <taxon>Cytophagales</taxon>
        <taxon>Reichenbachiellaceae</taxon>
        <taxon>Marinoscillum</taxon>
    </lineage>
</organism>
<evidence type="ECO:0000256" key="4">
    <source>
        <dbReference type="ARBA" id="ARBA00022692"/>
    </source>
</evidence>
<evidence type="ECO:0000256" key="6">
    <source>
        <dbReference type="ARBA" id="ARBA00023136"/>
    </source>
</evidence>
<evidence type="ECO:0000256" key="7">
    <source>
        <dbReference type="ARBA" id="ARBA00023237"/>
    </source>
</evidence>
<dbReference type="InterPro" id="IPR037066">
    <property type="entry name" value="Plug_dom_sf"/>
</dbReference>
<keyword evidence="12" id="KW-1185">Reference proteome</keyword>
<comment type="subcellular location">
    <subcellularLocation>
        <location evidence="1 8">Cell outer membrane</location>
        <topology evidence="1 8">Multi-pass membrane protein</topology>
    </subcellularLocation>
</comment>
<reference evidence="11 12" key="1">
    <citation type="journal article" date="2013" name="Int. J. Syst. Evol. Microbiol.">
        <title>Marinoscillum luteum sp. nov., isolated from marine sediment.</title>
        <authorList>
            <person name="Cha I.T."/>
            <person name="Park S.J."/>
            <person name="Kim S.J."/>
            <person name="Kim J.G."/>
            <person name="Jung M.Y."/>
            <person name="Shin K.S."/>
            <person name="Kwon K.K."/>
            <person name="Yang S.H."/>
            <person name="Seo Y.S."/>
            <person name="Rhee S.K."/>
        </authorList>
    </citation>
    <scope>NUCLEOTIDE SEQUENCE [LARGE SCALE GENOMIC DNA]</scope>
    <source>
        <strain evidence="11 12">KCTC 23939</strain>
    </source>
</reference>
<evidence type="ECO:0000313" key="12">
    <source>
        <dbReference type="Proteomes" id="UP001610063"/>
    </source>
</evidence>
<dbReference type="Pfam" id="PF13715">
    <property type="entry name" value="CarbopepD_reg_2"/>
    <property type="match status" value="1"/>
</dbReference>
<comment type="caution">
    <text evidence="11">The sequence shown here is derived from an EMBL/GenBank/DDBJ whole genome shotgun (WGS) entry which is preliminary data.</text>
</comment>
<gene>
    <name evidence="11" type="ORF">ACHKAR_07410</name>
</gene>
<evidence type="ECO:0000256" key="5">
    <source>
        <dbReference type="ARBA" id="ARBA00022729"/>
    </source>
</evidence>
<proteinExistence type="inferred from homology"/>
<dbReference type="SUPFAM" id="SSF49464">
    <property type="entry name" value="Carboxypeptidase regulatory domain-like"/>
    <property type="match status" value="1"/>
</dbReference>
<comment type="similarity">
    <text evidence="8">Belongs to the TonB-dependent receptor family.</text>
</comment>
<evidence type="ECO:0000256" key="2">
    <source>
        <dbReference type="ARBA" id="ARBA00022448"/>
    </source>
</evidence>
<evidence type="ECO:0000256" key="1">
    <source>
        <dbReference type="ARBA" id="ARBA00004571"/>
    </source>
</evidence>
<keyword evidence="4 8" id="KW-0812">Transmembrane</keyword>
<dbReference type="InterPro" id="IPR039426">
    <property type="entry name" value="TonB-dep_rcpt-like"/>
</dbReference>
<dbReference type="Proteomes" id="UP001610063">
    <property type="component" value="Unassembled WGS sequence"/>
</dbReference>
<dbReference type="Gene3D" id="2.40.170.20">
    <property type="entry name" value="TonB-dependent receptor, beta-barrel domain"/>
    <property type="match status" value="1"/>
</dbReference>
<keyword evidence="7 8" id="KW-0998">Cell outer membrane</keyword>
<dbReference type="RefSeq" id="WP_395416817.1">
    <property type="nucleotide sequence ID" value="NZ_JBIPKE010000014.1"/>
</dbReference>
<name>A0ABW7N6U8_9BACT</name>
<dbReference type="SUPFAM" id="SSF56935">
    <property type="entry name" value="Porins"/>
    <property type="match status" value="1"/>
</dbReference>
<keyword evidence="6 8" id="KW-0472">Membrane</keyword>
<evidence type="ECO:0000256" key="9">
    <source>
        <dbReference type="SAM" id="SignalP"/>
    </source>
</evidence>
<keyword evidence="11" id="KW-0675">Receptor</keyword>
<feature type="domain" description="TonB-dependent receptor plug" evidence="10">
    <location>
        <begin position="114"/>
        <end position="218"/>
    </location>
</feature>
<dbReference type="EMBL" id="JBIPKE010000014">
    <property type="protein sequence ID" value="MFH6983258.1"/>
    <property type="molecule type" value="Genomic_DNA"/>
</dbReference>
<dbReference type="PROSITE" id="PS52016">
    <property type="entry name" value="TONB_DEPENDENT_REC_3"/>
    <property type="match status" value="1"/>
</dbReference>
<keyword evidence="5 9" id="KW-0732">Signal</keyword>
<evidence type="ECO:0000259" key="10">
    <source>
        <dbReference type="Pfam" id="PF07715"/>
    </source>
</evidence>
<protein>
    <submittedName>
        <fullName evidence="11">TonB-dependent receptor</fullName>
    </submittedName>
</protein>
<dbReference type="PANTHER" id="PTHR30069">
    <property type="entry name" value="TONB-DEPENDENT OUTER MEMBRANE RECEPTOR"/>
    <property type="match status" value="1"/>
</dbReference>
<evidence type="ECO:0000256" key="3">
    <source>
        <dbReference type="ARBA" id="ARBA00022452"/>
    </source>
</evidence>
<dbReference type="PANTHER" id="PTHR30069:SF29">
    <property type="entry name" value="HEMOGLOBIN AND HEMOGLOBIN-HAPTOGLOBIN-BINDING PROTEIN 1-RELATED"/>
    <property type="match status" value="1"/>
</dbReference>
<keyword evidence="2 8" id="KW-0813">Transport</keyword>
<keyword evidence="3 8" id="KW-1134">Transmembrane beta strand</keyword>
<sequence length="776" mass="86880">MKKLLLYIAQVLITFTVLAQSYQVQGIVTDEAGEGIPGITVTIKGTGSGVSTDLYGSFSLPLMGQSILVFSGIGFESTEQQVDRSTTTLKIKLRSSTTELSAVQVIGKSEHTETREQPFAVSVVDVKPLKVQNLDVNQILGTVSGVRIREQGGMGSGFDFSLNGFTGKQVKFFLDGIPMDNFGSSLSLNNIPVNMITGIEVYKGVVPVHLGSDALGGAVNVTTDQNVRNYLNASYAIGSFNTHRASVLARYTEPRTGLSFNANLFLNYSDNNYMMRDVEVPRSDGSGKLDTVDVRRFHDAYQSQTAQLELGVVNKPFADRLFVGLIASGNEKEVQTGLNMQDVFGEVMTTDQVLIPTFKYRKSDLFVTGLDLRAYAMYNRRKAVRADTSSRTYNWYGDYSTRINNAGEFSYNKSLFSYDDESYLATANLSYQLGKNHSVSVNHTFSQFSRVGKDPMRDLSEVPFTTPNTITKNISALSYSLSLMDDQWKTSVFTKAFMMHSSTQVENEDTDEFEEYSIQFLLNGYGVASTYFVTPWAQVKLSYENTYRLPEGEEMFGNGLTVLPNTALEPEQSNNYNAGILVSKVFKDHSIRFEGNYLYRKASNFIRLDASQPRNSNYVNQAKVNLTSIEGGIQYTYRRLLNLGINVTKQKNINADESDRLFKDDLPNQPFLFGNITAGVQFHHVGLEDSRLSINWLSLFVDQFYWKWPSQGTKKYKYDIPRQLSHNLALSYAFDEGKYSASLACNNITNTIVYDNFAMQKPGRSFSLKLSYFLSN</sequence>